<feature type="compositionally biased region" description="Acidic residues" evidence="1">
    <location>
        <begin position="147"/>
        <end position="158"/>
    </location>
</feature>
<feature type="compositionally biased region" description="Basic and acidic residues" evidence="1">
    <location>
        <begin position="247"/>
        <end position="256"/>
    </location>
</feature>
<dbReference type="EMBL" id="CAXLJM020000054">
    <property type="protein sequence ID" value="CAL8117483.1"/>
    <property type="molecule type" value="Genomic_DNA"/>
</dbReference>
<evidence type="ECO:0000313" key="3">
    <source>
        <dbReference type="Proteomes" id="UP001642540"/>
    </source>
</evidence>
<protein>
    <submittedName>
        <fullName evidence="2">Uncharacterized protein</fullName>
    </submittedName>
</protein>
<evidence type="ECO:0000313" key="2">
    <source>
        <dbReference type="EMBL" id="CAL8117483.1"/>
    </source>
</evidence>
<evidence type="ECO:0000256" key="1">
    <source>
        <dbReference type="SAM" id="MobiDB-lite"/>
    </source>
</evidence>
<feature type="compositionally biased region" description="Basic and acidic residues" evidence="1">
    <location>
        <begin position="1"/>
        <end position="11"/>
    </location>
</feature>
<feature type="compositionally biased region" description="Basic and acidic residues" evidence="1">
    <location>
        <begin position="189"/>
        <end position="209"/>
    </location>
</feature>
<dbReference type="Proteomes" id="UP001642540">
    <property type="component" value="Unassembled WGS sequence"/>
</dbReference>
<organism evidence="2 3">
    <name type="scientific">Orchesella dallaii</name>
    <dbReference type="NCBI Taxonomy" id="48710"/>
    <lineage>
        <taxon>Eukaryota</taxon>
        <taxon>Metazoa</taxon>
        <taxon>Ecdysozoa</taxon>
        <taxon>Arthropoda</taxon>
        <taxon>Hexapoda</taxon>
        <taxon>Collembola</taxon>
        <taxon>Entomobryomorpha</taxon>
        <taxon>Entomobryoidea</taxon>
        <taxon>Orchesellidae</taxon>
        <taxon>Orchesellinae</taxon>
        <taxon>Orchesella</taxon>
    </lineage>
</organism>
<accession>A0ABP1R1H8</accession>
<feature type="region of interest" description="Disordered" evidence="1">
    <location>
        <begin position="1"/>
        <end position="236"/>
    </location>
</feature>
<proteinExistence type="predicted"/>
<feature type="compositionally biased region" description="Basic and acidic residues" evidence="1">
    <location>
        <begin position="332"/>
        <end position="343"/>
    </location>
</feature>
<comment type="caution">
    <text evidence="2">The sequence shown here is derived from an EMBL/GenBank/DDBJ whole genome shotgun (WGS) entry which is preliminary data.</text>
</comment>
<feature type="compositionally biased region" description="Basic and acidic residues" evidence="1">
    <location>
        <begin position="217"/>
        <end position="230"/>
    </location>
</feature>
<feature type="compositionally biased region" description="Acidic residues" evidence="1">
    <location>
        <begin position="174"/>
        <end position="185"/>
    </location>
</feature>
<reference evidence="2 3" key="1">
    <citation type="submission" date="2024-08" db="EMBL/GenBank/DDBJ databases">
        <authorList>
            <person name="Cucini C."/>
            <person name="Frati F."/>
        </authorList>
    </citation>
    <scope>NUCLEOTIDE SEQUENCE [LARGE SCALE GENOMIC DNA]</scope>
</reference>
<name>A0ABP1R1H8_9HEXA</name>
<feature type="region of interest" description="Disordered" evidence="1">
    <location>
        <begin position="330"/>
        <end position="391"/>
    </location>
</feature>
<keyword evidence="3" id="KW-1185">Reference proteome</keyword>
<feature type="compositionally biased region" description="Basic and acidic residues" evidence="1">
    <location>
        <begin position="374"/>
        <end position="384"/>
    </location>
</feature>
<gene>
    <name evidence="2" type="ORF">ODALV1_LOCUS17715</name>
</gene>
<feature type="region of interest" description="Disordered" evidence="1">
    <location>
        <begin position="242"/>
        <end position="261"/>
    </location>
</feature>
<feature type="compositionally biased region" description="Basic and acidic residues" evidence="1">
    <location>
        <begin position="103"/>
        <end position="122"/>
    </location>
</feature>
<feature type="compositionally biased region" description="Basic residues" evidence="1">
    <location>
        <begin position="12"/>
        <end position="22"/>
    </location>
</feature>
<sequence length="391" mass="44245">MEKDKKMEQETRKKKGSKHAPKRAKDLEKAEVGGTNSEPNRPASGETPAIKEKKPNKKKIAKEQPEETDLPIASSSNKNKTTKKHGEKTTQLALAVEAAPPKLDVEDPEGKNGKQEKDHPQNDETEMEVTPNELDLERSASQPVLLEETEAAVEEPEEIRESTSVGEVNVEHDENPEEPLAEEYFEGNPKLEGHEQVEKDEDKVPKEIFEENPQSEVNKDVGEKESDEKNIPMNWNVEFPPFIPKASCDKKKPKEEKKKKRIYVTKLNPPCEKLADTKLDRAIHFLRHIQTVSDPIHEGNREGLEAQTPKRKQKKYWKVDPSLSVIMRTRAPHQEENVEELAKFVKPPSSAEVENVPVAGPSRKGTPKPKVISKKPEGDEQRKDDEEDSSE</sequence>